<keyword evidence="5 7" id="KW-0472">Membrane</keyword>
<evidence type="ECO:0000256" key="2">
    <source>
        <dbReference type="ARBA" id="ARBA00010596"/>
    </source>
</evidence>
<dbReference type="PANTHER" id="PTHR21236:SF1">
    <property type="entry name" value="PROTEIN YIPF6"/>
    <property type="match status" value="1"/>
</dbReference>
<gene>
    <name evidence="9" type="ORF">QBC42DRAFT_303572</name>
</gene>
<sequence length="871" mass="95902">MTRTDPLVCSDLTPDANICFASDSIYDILGYTPDEVSNKSCFDFFHPEEVPFARSIHNRGLLMDKAAVLHYARIRSKSGQYVNCECCFTVVHNVLVASTSIYFKGEKSERRAREAPKIRRIFSSSPLDPRYHMLEHLSPKFRMPPMEREPRAALILNRFTRSLRIMYATDAVEQILGLRPDQLLNKSFYECILLTSLDEAVKCLESAKANESIAYLRFSFKDPRIDLNSPENEEAEDHDEEEDDGSVEDDRSDSGMEGSGGKFGADSNAMEVDDVSPIEIKEEDDEDEKNNLRSRGGSSCPPATAASGAAVQSARTFELEAVVSCTSDGLVVVLRKARPPIPDLQPVVPSAFNYENGLFAAPWGQQPIEPYISPELLYTFRPPFLPQYMPLRESVKAAGGPPLDQLMRSIRDVAVFAWALSGINGNMATYGHGRPRIGAQPADGLPVWEPSSGAGPSSYRGNGKAAMEIDDDNFPRSAYAHNARAAAAHHESFTHHQAYERTRHSSLDEGMYEDPQRRQMQRGQPSAAPYNYGGGNEARHSPNHPLRSAASHDALQDYGHGRQQHHGYHQSAHHAMPPRTCAPGYRASGTRPPNRGESSRADLNTFDDPLQPTSSRAPLTGSISSAQAQSSSSWTSRIPGEDRQAPHSTIDESVWDTLRRDLLAVWSKLREVLYPKYLFGGTMFESSDGIRGAYSNLRGAGLSGAREELVGLAGRVMDPESLLNGNYMSPGLRDWDLWGPLVFCLLLSTLLSLKSRDAQREVVFSGVFAMVWVGMAVVTVQIRLLGGNISFSQSVCIIGYTLFPLVIASLLSALSLVWFARIPVYLALVAWSMAAGVSILNGSGVVKNRVGLAVYPLFVFYLGLGCLCFIS</sequence>
<evidence type="ECO:0000256" key="6">
    <source>
        <dbReference type="SAM" id="MobiDB-lite"/>
    </source>
</evidence>
<dbReference type="SMART" id="SM00091">
    <property type="entry name" value="PAS"/>
    <property type="match status" value="2"/>
</dbReference>
<comment type="subcellular location">
    <subcellularLocation>
        <location evidence="1">Membrane</location>
        <topology evidence="1">Multi-pass membrane protein</topology>
    </subcellularLocation>
</comment>
<feature type="compositionally biased region" description="Basic and acidic residues" evidence="6">
    <location>
        <begin position="488"/>
        <end position="507"/>
    </location>
</feature>
<feature type="compositionally biased region" description="Acidic residues" evidence="6">
    <location>
        <begin position="271"/>
        <end position="288"/>
    </location>
</feature>
<organism evidence="9 10">
    <name type="scientific">Cladorrhinum samala</name>
    <dbReference type="NCBI Taxonomy" id="585594"/>
    <lineage>
        <taxon>Eukaryota</taxon>
        <taxon>Fungi</taxon>
        <taxon>Dikarya</taxon>
        <taxon>Ascomycota</taxon>
        <taxon>Pezizomycotina</taxon>
        <taxon>Sordariomycetes</taxon>
        <taxon>Sordariomycetidae</taxon>
        <taxon>Sordariales</taxon>
        <taxon>Podosporaceae</taxon>
        <taxon>Cladorrhinum</taxon>
    </lineage>
</organism>
<feature type="region of interest" description="Disordered" evidence="6">
    <location>
        <begin position="226"/>
        <end position="307"/>
    </location>
</feature>
<feature type="compositionally biased region" description="Low complexity" evidence="6">
    <location>
        <begin position="622"/>
        <end position="633"/>
    </location>
</feature>
<dbReference type="GO" id="GO:0005802">
    <property type="term" value="C:trans-Golgi network"/>
    <property type="evidence" value="ECO:0007669"/>
    <property type="project" value="TreeGrafter"/>
</dbReference>
<keyword evidence="4 7" id="KW-1133">Transmembrane helix</keyword>
<evidence type="ECO:0000256" key="7">
    <source>
        <dbReference type="SAM" id="Phobius"/>
    </source>
</evidence>
<feature type="region of interest" description="Disordered" evidence="6">
    <location>
        <begin position="482"/>
        <end position="646"/>
    </location>
</feature>
<dbReference type="InterPro" id="IPR006977">
    <property type="entry name" value="Yip1_dom"/>
</dbReference>
<evidence type="ECO:0000313" key="9">
    <source>
        <dbReference type="EMBL" id="KAK4465258.1"/>
    </source>
</evidence>
<evidence type="ECO:0000313" key="10">
    <source>
        <dbReference type="Proteomes" id="UP001321749"/>
    </source>
</evidence>
<dbReference type="InterPro" id="IPR000014">
    <property type="entry name" value="PAS"/>
</dbReference>
<accession>A0AAV9HX02</accession>
<proteinExistence type="inferred from homology"/>
<dbReference type="InterPro" id="IPR035965">
    <property type="entry name" value="PAS-like_dom_sf"/>
</dbReference>
<evidence type="ECO:0000256" key="4">
    <source>
        <dbReference type="ARBA" id="ARBA00022989"/>
    </source>
</evidence>
<feature type="compositionally biased region" description="Basic residues" evidence="6">
    <location>
        <begin position="562"/>
        <end position="572"/>
    </location>
</feature>
<dbReference type="PANTHER" id="PTHR21236">
    <property type="entry name" value="GOLGI MEMBRANE PROTEIN YIP1"/>
    <property type="match status" value="1"/>
</dbReference>
<protein>
    <recommendedName>
        <fullName evidence="8">PAS domain-containing protein</fullName>
    </recommendedName>
</protein>
<evidence type="ECO:0000256" key="5">
    <source>
        <dbReference type="ARBA" id="ARBA00023136"/>
    </source>
</evidence>
<feature type="domain" description="PAS" evidence="8">
    <location>
        <begin position="1"/>
        <end position="64"/>
    </location>
</feature>
<reference evidence="9" key="1">
    <citation type="journal article" date="2023" name="Mol. Phylogenet. Evol.">
        <title>Genome-scale phylogeny and comparative genomics of the fungal order Sordariales.</title>
        <authorList>
            <person name="Hensen N."/>
            <person name="Bonometti L."/>
            <person name="Westerberg I."/>
            <person name="Brannstrom I.O."/>
            <person name="Guillou S."/>
            <person name="Cros-Aarteil S."/>
            <person name="Calhoun S."/>
            <person name="Haridas S."/>
            <person name="Kuo A."/>
            <person name="Mondo S."/>
            <person name="Pangilinan J."/>
            <person name="Riley R."/>
            <person name="LaButti K."/>
            <person name="Andreopoulos B."/>
            <person name="Lipzen A."/>
            <person name="Chen C."/>
            <person name="Yan M."/>
            <person name="Daum C."/>
            <person name="Ng V."/>
            <person name="Clum A."/>
            <person name="Steindorff A."/>
            <person name="Ohm R.A."/>
            <person name="Martin F."/>
            <person name="Silar P."/>
            <person name="Natvig D.O."/>
            <person name="Lalanne C."/>
            <person name="Gautier V."/>
            <person name="Ament-Velasquez S.L."/>
            <person name="Kruys A."/>
            <person name="Hutchinson M.I."/>
            <person name="Powell A.J."/>
            <person name="Barry K."/>
            <person name="Miller A.N."/>
            <person name="Grigoriev I.V."/>
            <person name="Debuchy R."/>
            <person name="Gladieux P."/>
            <person name="Hiltunen Thoren M."/>
            <person name="Johannesson H."/>
        </authorList>
    </citation>
    <scope>NUCLEOTIDE SEQUENCE</scope>
    <source>
        <strain evidence="9">PSN324</strain>
    </source>
</reference>
<dbReference type="Proteomes" id="UP001321749">
    <property type="component" value="Unassembled WGS sequence"/>
</dbReference>
<name>A0AAV9HX02_9PEZI</name>
<dbReference type="CDD" id="cd00130">
    <property type="entry name" value="PAS"/>
    <property type="match status" value="2"/>
</dbReference>
<dbReference type="GO" id="GO:0016020">
    <property type="term" value="C:membrane"/>
    <property type="evidence" value="ECO:0007669"/>
    <property type="project" value="UniProtKB-SubCell"/>
</dbReference>
<feature type="transmembrane region" description="Helical" evidence="7">
    <location>
        <begin position="735"/>
        <end position="753"/>
    </location>
</feature>
<feature type="compositionally biased region" description="Low complexity" evidence="6">
    <location>
        <begin position="296"/>
        <end position="307"/>
    </location>
</feature>
<comment type="similarity">
    <text evidence="2">Belongs to the YIP1 family.</text>
</comment>
<evidence type="ECO:0000259" key="8">
    <source>
        <dbReference type="PROSITE" id="PS50112"/>
    </source>
</evidence>
<dbReference type="GO" id="GO:0006888">
    <property type="term" value="P:endoplasmic reticulum to Golgi vesicle-mediated transport"/>
    <property type="evidence" value="ECO:0007669"/>
    <property type="project" value="InterPro"/>
</dbReference>
<dbReference type="PROSITE" id="PS50112">
    <property type="entry name" value="PAS"/>
    <property type="match status" value="1"/>
</dbReference>
<keyword evidence="3 7" id="KW-0812">Transmembrane</keyword>
<evidence type="ECO:0000256" key="1">
    <source>
        <dbReference type="ARBA" id="ARBA00004141"/>
    </source>
</evidence>
<dbReference type="Pfam" id="PF08447">
    <property type="entry name" value="PAS_3"/>
    <property type="match status" value="1"/>
</dbReference>
<dbReference type="Pfam" id="PF04893">
    <property type="entry name" value="Yip1"/>
    <property type="match status" value="1"/>
</dbReference>
<dbReference type="SUPFAM" id="SSF55785">
    <property type="entry name" value="PYP-like sensor domain (PAS domain)"/>
    <property type="match status" value="2"/>
</dbReference>
<feature type="transmembrane region" description="Helical" evidence="7">
    <location>
        <begin position="762"/>
        <end position="785"/>
    </location>
</feature>
<feature type="transmembrane region" description="Helical" evidence="7">
    <location>
        <begin position="852"/>
        <end position="870"/>
    </location>
</feature>
<dbReference type="InterPro" id="IPR045231">
    <property type="entry name" value="Yip1/4-like"/>
</dbReference>
<dbReference type="EMBL" id="MU864941">
    <property type="protein sequence ID" value="KAK4465258.1"/>
    <property type="molecule type" value="Genomic_DNA"/>
</dbReference>
<feature type="transmembrane region" description="Helical" evidence="7">
    <location>
        <begin position="826"/>
        <end position="846"/>
    </location>
</feature>
<feature type="transmembrane region" description="Helical" evidence="7">
    <location>
        <begin position="797"/>
        <end position="819"/>
    </location>
</feature>
<keyword evidence="10" id="KW-1185">Reference proteome</keyword>
<dbReference type="InterPro" id="IPR013655">
    <property type="entry name" value="PAS_fold_3"/>
</dbReference>
<reference evidence="9" key="2">
    <citation type="submission" date="2023-06" db="EMBL/GenBank/DDBJ databases">
        <authorList>
            <consortium name="Lawrence Berkeley National Laboratory"/>
            <person name="Mondo S.J."/>
            <person name="Hensen N."/>
            <person name="Bonometti L."/>
            <person name="Westerberg I."/>
            <person name="Brannstrom I.O."/>
            <person name="Guillou S."/>
            <person name="Cros-Aarteil S."/>
            <person name="Calhoun S."/>
            <person name="Haridas S."/>
            <person name="Kuo A."/>
            <person name="Pangilinan J."/>
            <person name="Riley R."/>
            <person name="Labutti K."/>
            <person name="Andreopoulos B."/>
            <person name="Lipzen A."/>
            <person name="Chen C."/>
            <person name="Yanf M."/>
            <person name="Daum C."/>
            <person name="Ng V."/>
            <person name="Clum A."/>
            <person name="Steindorff A."/>
            <person name="Ohm R."/>
            <person name="Martin F."/>
            <person name="Silar P."/>
            <person name="Natvig D."/>
            <person name="Lalanne C."/>
            <person name="Gautier V."/>
            <person name="Ament-Velasquez S.L."/>
            <person name="Kruys A."/>
            <person name="Hutchinson M.I."/>
            <person name="Powell A.J."/>
            <person name="Barry K."/>
            <person name="Miller A.N."/>
            <person name="Grigoriev I.V."/>
            <person name="Debuchy R."/>
            <person name="Gladieux P."/>
            <person name="Thoren M.H."/>
            <person name="Johannesson H."/>
        </authorList>
    </citation>
    <scope>NUCLEOTIDE SEQUENCE</scope>
    <source>
        <strain evidence="9">PSN324</strain>
    </source>
</reference>
<dbReference type="Gene3D" id="3.30.450.20">
    <property type="entry name" value="PAS domain"/>
    <property type="match status" value="2"/>
</dbReference>
<feature type="compositionally biased region" description="Acidic residues" evidence="6">
    <location>
        <begin position="231"/>
        <end position="247"/>
    </location>
</feature>
<dbReference type="AlphaFoldDB" id="A0AAV9HX02"/>
<comment type="caution">
    <text evidence="9">The sequence shown here is derived from an EMBL/GenBank/DDBJ whole genome shotgun (WGS) entry which is preliminary data.</text>
</comment>
<evidence type="ECO:0000256" key="3">
    <source>
        <dbReference type="ARBA" id="ARBA00022692"/>
    </source>
</evidence>
<feature type="region of interest" description="Disordered" evidence="6">
    <location>
        <begin position="441"/>
        <end position="468"/>
    </location>
</feature>